<evidence type="ECO:0000313" key="3">
    <source>
        <dbReference type="Proteomes" id="UP000326268"/>
    </source>
</evidence>
<organism evidence="2 3">
    <name type="scientific">Aspergillus caelatus</name>
    <dbReference type="NCBI Taxonomy" id="61420"/>
    <lineage>
        <taxon>Eukaryota</taxon>
        <taxon>Fungi</taxon>
        <taxon>Dikarya</taxon>
        <taxon>Ascomycota</taxon>
        <taxon>Pezizomycotina</taxon>
        <taxon>Eurotiomycetes</taxon>
        <taxon>Eurotiomycetidae</taxon>
        <taxon>Eurotiales</taxon>
        <taxon>Aspergillaceae</taxon>
        <taxon>Aspergillus</taxon>
        <taxon>Aspergillus subgen. Circumdati</taxon>
    </lineage>
</organism>
<feature type="domain" description="Tryptophan synthase beta chain-like PALP" evidence="1">
    <location>
        <begin position="11"/>
        <end position="111"/>
    </location>
</feature>
<accession>A0A5N7A4I5</accession>
<feature type="domain" description="Tryptophan synthase beta chain-like PALP" evidence="1">
    <location>
        <begin position="112"/>
        <end position="279"/>
    </location>
</feature>
<keyword evidence="3" id="KW-1185">Reference proteome</keyword>
<dbReference type="InterPro" id="IPR050214">
    <property type="entry name" value="Cys_Synth/Cystath_Beta-Synth"/>
</dbReference>
<dbReference type="Gene3D" id="3.40.50.1100">
    <property type="match status" value="4"/>
</dbReference>
<reference evidence="2 3" key="1">
    <citation type="submission" date="2019-04" db="EMBL/GenBank/DDBJ databases">
        <title>Friends and foes A comparative genomics studyof 23 Aspergillus species from section Flavi.</title>
        <authorList>
            <consortium name="DOE Joint Genome Institute"/>
            <person name="Kjaerbolling I."/>
            <person name="Vesth T."/>
            <person name="Frisvad J.C."/>
            <person name="Nybo J.L."/>
            <person name="Theobald S."/>
            <person name="Kildgaard S."/>
            <person name="Isbrandt T."/>
            <person name="Kuo A."/>
            <person name="Sato A."/>
            <person name="Lyhne E.K."/>
            <person name="Kogle M.E."/>
            <person name="Wiebenga A."/>
            <person name="Kun R.S."/>
            <person name="Lubbers R.J."/>
            <person name="Makela M.R."/>
            <person name="Barry K."/>
            <person name="Chovatia M."/>
            <person name="Clum A."/>
            <person name="Daum C."/>
            <person name="Haridas S."/>
            <person name="He G."/>
            <person name="LaButti K."/>
            <person name="Lipzen A."/>
            <person name="Mondo S."/>
            <person name="Riley R."/>
            <person name="Salamov A."/>
            <person name="Simmons B.A."/>
            <person name="Magnuson J.K."/>
            <person name="Henrissat B."/>
            <person name="Mortensen U.H."/>
            <person name="Larsen T.O."/>
            <person name="Devries R.P."/>
            <person name="Grigoriev I.V."/>
            <person name="Machida M."/>
            <person name="Baker S.E."/>
            <person name="Andersen M.R."/>
        </authorList>
    </citation>
    <scope>NUCLEOTIDE SEQUENCE [LARGE SCALE GENOMIC DNA]</scope>
    <source>
        <strain evidence="2 3">CBS 763.97</strain>
    </source>
</reference>
<dbReference type="OrthoDB" id="10259545at2759"/>
<name>A0A5N7A4I5_9EURO</name>
<proteinExistence type="predicted"/>
<dbReference type="RefSeq" id="XP_031927574.1">
    <property type="nucleotide sequence ID" value="XM_032070386.1"/>
</dbReference>
<dbReference type="GeneID" id="43654832"/>
<evidence type="ECO:0000313" key="2">
    <source>
        <dbReference type="EMBL" id="KAE8364493.1"/>
    </source>
</evidence>
<dbReference type="PANTHER" id="PTHR10314">
    <property type="entry name" value="CYSTATHIONINE BETA-SYNTHASE"/>
    <property type="match status" value="1"/>
</dbReference>
<dbReference type="InterPro" id="IPR036052">
    <property type="entry name" value="TrpB-like_PALP_sf"/>
</dbReference>
<sequence>MLPLLGSAGEAIGGTPLVCLDRITSSLGLDRTIATKLDYLNPGWSKKDRVALGIIEEAERLGTLKPGQAVVELISGNMGTGLSIVCAVKGYLFIAVIFRGNSIEQAYMMSALVKGLEIEYRAFCTDQFTRDRNWIAYYNRTGVELWKQTDSYLDRLIDFVGSGGTYTGVTKKLESVNPAVKYFIVKPDGAAVLANKQISQPEHAIQGGGYVMPDLFYLKDVPVDGYLQITGDQAREGARLLASKEGIFGGFSSSANISAAIKLLKGEMRGKTIAMMVCDSD</sequence>
<dbReference type="SUPFAM" id="SSF53686">
    <property type="entry name" value="Tryptophan synthase beta subunit-like PLP-dependent enzymes"/>
    <property type="match status" value="1"/>
</dbReference>
<dbReference type="InterPro" id="IPR001926">
    <property type="entry name" value="TrpB-like_PALP"/>
</dbReference>
<dbReference type="Pfam" id="PF00291">
    <property type="entry name" value="PALP"/>
    <property type="match status" value="2"/>
</dbReference>
<dbReference type="Proteomes" id="UP000326268">
    <property type="component" value="Unassembled WGS sequence"/>
</dbReference>
<gene>
    <name evidence="2" type="ORF">BDV27DRAFT_145249</name>
</gene>
<dbReference type="AlphaFoldDB" id="A0A5N7A4I5"/>
<protein>
    <submittedName>
        <fullName evidence="2">Tryptophan synthase beta subunit-like PLP-dependent enzyme</fullName>
    </submittedName>
</protein>
<evidence type="ECO:0000259" key="1">
    <source>
        <dbReference type="Pfam" id="PF00291"/>
    </source>
</evidence>
<dbReference type="EMBL" id="ML737650">
    <property type="protein sequence ID" value="KAE8364493.1"/>
    <property type="molecule type" value="Genomic_DNA"/>
</dbReference>